<proteinExistence type="predicted"/>
<sequence>MRGFAPHLIPSPSEDGGFLRYFYENPLPGQGPNGEFSIGRMSPLFDCAPEECKPALRTDGNP</sequence>
<dbReference type="EMBL" id="AP018786">
    <property type="protein sequence ID" value="BBF23499.1"/>
    <property type="molecule type" value="Genomic_DNA"/>
</dbReference>
<reference evidence="1 2" key="1">
    <citation type="journal article" date="2018" name="Int. J. Syst. Evol. Microbiol.">
        <title>Mesosutterella multiformis gen. nov., sp. nov., a member of the family Sutterellaceae and Sutterella megalosphaeroides sp. nov., isolated from human faeces.</title>
        <authorList>
            <person name="Sakamoto M."/>
            <person name="Ikeyama N."/>
            <person name="Kunihiro T."/>
            <person name="Iino T."/>
            <person name="Yuki M."/>
            <person name="Ohkuma M."/>
        </authorList>
    </citation>
    <scope>NUCLEOTIDE SEQUENCE [LARGE SCALE GENOMIC DNA]</scope>
    <source>
        <strain evidence="1 2">6FBBBH3</strain>
    </source>
</reference>
<keyword evidence="2" id="KW-1185">Reference proteome</keyword>
<evidence type="ECO:0000313" key="1">
    <source>
        <dbReference type="EMBL" id="BBF23499.1"/>
    </source>
</evidence>
<dbReference type="KEGG" id="sutt:SUTMEG_13900"/>
<organism evidence="1 2">
    <name type="scientific">Sutterella megalosphaeroides</name>
    <dbReference type="NCBI Taxonomy" id="2494234"/>
    <lineage>
        <taxon>Bacteria</taxon>
        <taxon>Pseudomonadati</taxon>
        <taxon>Pseudomonadota</taxon>
        <taxon>Betaproteobacteria</taxon>
        <taxon>Burkholderiales</taxon>
        <taxon>Sutterellaceae</taxon>
        <taxon>Sutterella</taxon>
    </lineage>
</organism>
<protein>
    <submittedName>
        <fullName evidence="1">Uncharacterized protein</fullName>
    </submittedName>
</protein>
<name>A0A2Z6IAN0_9BURK</name>
<dbReference type="Proteomes" id="UP000271003">
    <property type="component" value="Chromosome"/>
</dbReference>
<dbReference type="AlphaFoldDB" id="A0A2Z6IAN0"/>
<accession>A0A2Z6IAN0</accession>
<evidence type="ECO:0000313" key="2">
    <source>
        <dbReference type="Proteomes" id="UP000271003"/>
    </source>
</evidence>
<gene>
    <name evidence="1" type="ORF">SUTMEG_13900</name>
</gene>